<reference evidence="1 2" key="1">
    <citation type="submission" date="2022-01" db="EMBL/GenBank/DDBJ databases">
        <authorList>
            <person name="Xiong W."/>
            <person name="Schranz E."/>
        </authorList>
    </citation>
    <scope>NUCLEOTIDE SEQUENCE [LARGE SCALE GENOMIC DNA]</scope>
</reference>
<accession>A0AAU9PJP0</accession>
<dbReference type="Proteomes" id="UP001157418">
    <property type="component" value="Unassembled WGS sequence"/>
</dbReference>
<proteinExistence type="predicted"/>
<name>A0AAU9PJP0_9ASTR</name>
<comment type="caution">
    <text evidence="1">The sequence shown here is derived from an EMBL/GenBank/DDBJ whole genome shotgun (WGS) entry which is preliminary data.</text>
</comment>
<dbReference type="EMBL" id="CAKMRJ010005634">
    <property type="protein sequence ID" value="CAH1450294.1"/>
    <property type="molecule type" value="Genomic_DNA"/>
</dbReference>
<organism evidence="1 2">
    <name type="scientific">Lactuca virosa</name>
    <dbReference type="NCBI Taxonomy" id="75947"/>
    <lineage>
        <taxon>Eukaryota</taxon>
        <taxon>Viridiplantae</taxon>
        <taxon>Streptophyta</taxon>
        <taxon>Embryophyta</taxon>
        <taxon>Tracheophyta</taxon>
        <taxon>Spermatophyta</taxon>
        <taxon>Magnoliopsida</taxon>
        <taxon>eudicotyledons</taxon>
        <taxon>Gunneridae</taxon>
        <taxon>Pentapetalae</taxon>
        <taxon>asterids</taxon>
        <taxon>campanulids</taxon>
        <taxon>Asterales</taxon>
        <taxon>Asteraceae</taxon>
        <taxon>Cichorioideae</taxon>
        <taxon>Cichorieae</taxon>
        <taxon>Lactucinae</taxon>
        <taxon>Lactuca</taxon>
    </lineage>
</organism>
<dbReference type="AlphaFoldDB" id="A0AAU9PJP0"/>
<keyword evidence="2" id="KW-1185">Reference proteome</keyword>
<protein>
    <submittedName>
        <fullName evidence="1">Uncharacterized protein</fullName>
    </submittedName>
</protein>
<evidence type="ECO:0000313" key="1">
    <source>
        <dbReference type="EMBL" id="CAH1450294.1"/>
    </source>
</evidence>
<evidence type="ECO:0000313" key="2">
    <source>
        <dbReference type="Proteomes" id="UP001157418"/>
    </source>
</evidence>
<gene>
    <name evidence="1" type="ORF">LVIROSA_LOCUS35728</name>
</gene>
<sequence length="69" mass="8533">MWILFLTRYSSQPSLFIRPNNELITFMNCKSNFIERFQDNSNGLMVCEWWSLKLLRKLKKLRTRLSYRR</sequence>